<name>A0A5A7SRI5_CUCMM</name>
<sequence length="575" mass="65300">MVYFTEYSDSTKRCLIILKDENQSLDSGIVLPVREEAFENIIDSQILKENFILLPKWSKEKSVNPNSPLTSWFLESSIHNKIPNENPESTLSRRMISDSKFRWGTVLKVHGEFYYLSHYWEWLELAVARNTAILKRAHLFDAVMASMYTYDRNSDIVRAFYKAWCSSTNTLHTSAGEMSISLWDLWVLGGLPIKGVAEEHKDKTYLAAFLSCWLCVFVFPDKQISLRPEEFKVASLMAEGYTFSLAIPVLANIYSDLRQIHDSSSSLGHSNACFPIHYVHEWLALYFNTHYKAPTSLRGPCMVEFSGEGEKNSKANLANVRYHWMICVCESMLSQVYLTAPTLHSCNHITSYYKAWWLAKHGDYLQEGLQNLIDRPTPPLIKSKTTKKIEHNPDKKICFSKTEELVEKVREGTKYLVTTSTPSAQFKFAARSGADNVRKDLHKLTTEKLPSTHTEDIHNNNDDRHWKRPKRSDKQSIDDEKPPIEVLDVAQFFDITSPMSSLGDHTLQIEGTSKPMASPEDLSASENSKTPIGATTMSTCPLVTKASPQQVGGTEPITTSEISHFCADNLISDLR</sequence>
<gene>
    <name evidence="3" type="ORF">E6C27_scaffold1735G00180</name>
</gene>
<dbReference type="PANTHER" id="PTHR36607">
    <property type="entry name" value="1,2-DIHYDROXY-3-KETO-5-METHYLTHIOPENTENE DIOXYGENASE 4"/>
    <property type="match status" value="1"/>
</dbReference>
<dbReference type="EMBL" id="SSTE01020604">
    <property type="protein sequence ID" value="KAA0033822.1"/>
    <property type="molecule type" value="Genomic_DNA"/>
</dbReference>
<dbReference type="AlphaFoldDB" id="A0A5A7SRI5"/>
<evidence type="ECO:0000259" key="2">
    <source>
        <dbReference type="Pfam" id="PF10536"/>
    </source>
</evidence>
<dbReference type="Proteomes" id="UP000321393">
    <property type="component" value="Unassembled WGS sequence"/>
</dbReference>
<feature type="domain" description="Aminotransferase-like plant mobile" evidence="2">
    <location>
        <begin position="206"/>
        <end position="321"/>
    </location>
</feature>
<proteinExistence type="predicted"/>
<dbReference type="Pfam" id="PF10536">
    <property type="entry name" value="PMD"/>
    <property type="match status" value="2"/>
</dbReference>
<reference evidence="3 4" key="1">
    <citation type="submission" date="2019-08" db="EMBL/GenBank/DDBJ databases">
        <title>Draft genome sequences of two oriental melons (Cucumis melo L. var makuwa).</title>
        <authorList>
            <person name="Kwon S.-Y."/>
        </authorList>
    </citation>
    <scope>NUCLEOTIDE SEQUENCE [LARGE SCALE GENOMIC DNA]</scope>
    <source>
        <strain evidence="4">cv. SW 3</strain>
        <tissue evidence="3">Leaf</tissue>
    </source>
</reference>
<accession>A0A5A7SRI5</accession>
<evidence type="ECO:0000313" key="4">
    <source>
        <dbReference type="Proteomes" id="UP000321393"/>
    </source>
</evidence>
<dbReference type="InterPro" id="IPR019557">
    <property type="entry name" value="AminoTfrase-like_pln_mobile"/>
</dbReference>
<protein>
    <recommendedName>
        <fullName evidence="2">Aminotransferase-like plant mobile domain-containing protein</fullName>
    </recommendedName>
</protein>
<comment type="caution">
    <text evidence="3">The sequence shown here is derived from an EMBL/GenBank/DDBJ whole genome shotgun (WGS) entry which is preliminary data.</text>
</comment>
<evidence type="ECO:0000313" key="3">
    <source>
        <dbReference type="EMBL" id="KAA0033822.1"/>
    </source>
</evidence>
<feature type="domain" description="Aminotransferase-like plant mobile" evidence="2">
    <location>
        <begin position="139"/>
        <end position="195"/>
    </location>
</feature>
<feature type="region of interest" description="Disordered" evidence="1">
    <location>
        <begin position="444"/>
        <end position="483"/>
    </location>
</feature>
<feature type="compositionally biased region" description="Basic and acidic residues" evidence="1">
    <location>
        <begin position="472"/>
        <end position="483"/>
    </location>
</feature>
<dbReference type="OrthoDB" id="1744413at2759"/>
<evidence type="ECO:0000256" key="1">
    <source>
        <dbReference type="SAM" id="MobiDB-lite"/>
    </source>
</evidence>
<organism evidence="3 4">
    <name type="scientific">Cucumis melo var. makuwa</name>
    <name type="common">Oriental melon</name>
    <dbReference type="NCBI Taxonomy" id="1194695"/>
    <lineage>
        <taxon>Eukaryota</taxon>
        <taxon>Viridiplantae</taxon>
        <taxon>Streptophyta</taxon>
        <taxon>Embryophyta</taxon>
        <taxon>Tracheophyta</taxon>
        <taxon>Spermatophyta</taxon>
        <taxon>Magnoliopsida</taxon>
        <taxon>eudicotyledons</taxon>
        <taxon>Gunneridae</taxon>
        <taxon>Pentapetalae</taxon>
        <taxon>rosids</taxon>
        <taxon>fabids</taxon>
        <taxon>Cucurbitales</taxon>
        <taxon>Cucurbitaceae</taxon>
        <taxon>Benincaseae</taxon>
        <taxon>Cucumis</taxon>
    </lineage>
</organism>
<feature type="region of interest" description="Disordered" evidence="1">
    <location>
        <begin position="503"/>
        <end position="530"/>
    </location>
</feature>
<dbReference type="PANTHER" id="PTHR36607:SF23">
    <property type="entry name" value="AMINOTRANSFERASE-LIKE PLANT MOBILE DOMAIN-CONTAINING PROTEIN"/>
    <property type="match status" value="1"/>
</dbReference>
<feature type="compositionally biased region" description="Basic and acidic residues" evidence="1">
    <location>
        <begin position="453"/>
        <end position="465"/>
    </location>
</feature>